<evidence type="ECO:0000256" key="2">
    <source>
        <dbReference type="ARBA" id="ARBA00023015"/>
    </source>
</evidence>
<keyword evidence="2" id="KW-0805">Transcription regulation</keyword>
<comment type="subcellular location">
    <subcellularLocation>
        <location evidence="1">Nucleus</location>
    </subcellularLocation>
</comment>
<organism evidence="8 9">
    <name type="scientific">Dioscorea zingiberensis</name>
    <dbReference type="NCBI Taxonomy" id="325984"/>
    <lineage>
        <taxon>Eukaryota</taxon>
        <taxon>Viridiplantae</taxon>
        <taxon>Streptophyta</taxon>
        <taxon>Embryophyta</taxon>
        <taxon>Tracheophyta</taxon>
        <taxon>Spermatophyta</taxon>
        <taxon>Magnoliopsida</taxon>
        <taxon>Liliopsida</taxon>
        <taxon>Dioscoreales</taxon>
        <taxon>Dioscoreaceae</taxon>
        <taxon>Dioscorea</taxon>
    </lineage>
</organism>
<reference evidence="8" key="2">
    <citation type="journal article" date="2022" name="Hortic Res">
        <title>The genome of Dioscorea zingiberensis sheds light on the biosynthesis, origin and evolution of the medicinally important diosgenin saponins.</title>
        <authorList>
            <person name="Li Y."/>
            <person name="Tan C."/>
            <person name="Li Z."/>
            <person name="Guo J."/>
            <person name="Li S."/>
            <person name="Chen X."/>
            <person name="Wang C."/>
            <person name="Dai X."/>
            <person name="Yang H."/>
            <person name="Song W."/>
            <person name="Hou L."/>
            <person name="Xu J."/>
            <person name="Tong Z."/>
            <person name="Xu A."/>
            <person name="Yuan X."/>
            <person name="Wang W."/>
            <person name="Yang Q."/>
            <person name="Chen L."/>
            <person name="Sun Z."/>
            <person name="Wang K."/>
            <person name="Pan B."/>
            <person name="Chen J."/>
            <person name="Bao Y."/>
            <person name="Liu F."/>
            <person name="Qi X."/>
            <person name="Gang D.R."/>
            <person name="Wen J."/>
            <person name="Li J."/>
        </authorList>
    </citation>
    <scope>NUCLEOTIDE SEQUENCE</scope>
    <source>
        <strain evidence="8">Dzin_1.0</strain>
    </source>
</reference>
<dbReference type="GO" id="GO:0005634">
    <property type="term" value="C:nucleus"/>
    <property type="evidence" value="ECO:0007669"/>
    <property type="project" value="UniProtKB-SubCell"/>
</dbReference>
<dbReference type="Gene3D" id="3.40.1810.10">
    <property type="entry name" value="Transcription factor, MADS-box"/>
    <property type="match status" value="1"/>
</dbReference>
<dbReference type="Proteomes" id="UP001085076">
    <property type="component" value="Miscellaneous, Linkage group lg02"/>
</dbReference>
<proteinExistence type="predicted"/>
<evidence type="ECO:0000313" key="9">
    <source>
        <dbReference type="Proteomes" id="UP001085076"/>
    </source>
</evidence>
<evidence type="ECO:0000256" key="4">
    <source>
        <dbReference type="ARBA" id="ARBA00023163"/>
    </source>
</evidence>
<sequence length="181" mass="19974">MNIPTRTKGLLKKASELSTLCDIDVCLIFYDSSSSTAPAHTFPSDLSQVNRILSRYRTPTGRVKDETSKYLHAPPPPPPREPRITPIDDAHQPSPETGPDLDLLEEGVIRSDPVLDEEPMRTLVDLVGAKAAEAALIASGESGISSFSCREEALRIIGDDLRDMLDAVRTKIINRWVSQYF</sequence>
<dbReference type="Pfam" id="PF00319">
    <property type="entry name" value="SRF-TF"/>
    <property type="match status" value="1"/>
</dbReference>
<keyword evidence="4" id="KW-0804">Transcription</keyword>
<dbReference type="GO" id="GO:0003677">
    <property type="term" value="F:DNA binding"/>
    <property type="evidence" value="ECO:0007669"/>
    <property type="project" value="UniProtKB-KW"/>
</dbReference>
<dbReference type="SUPFAM" id="SSF55455">
    <property type="entry name" value="SRF-like"/>
    <property type="match status" value="1"/>
</dbReference>
<evidence type="ECO:0000256" key="6">
    <source>
        <dbReference type="SAM" id="MobiDB-lite"/>
    </source>
</evidence>
<dbReference type="PRINTS" id="PR00404">
    <property type="entry name" value="MADSDOMAIN"/>
</dbReference>
<feature type="region of interest" description="Disordered" evidence="6">
    <location>
        <begin position="61"/>
        <end position="102"/>
    </location>
</feature>
<dbReference type="GO" id="GO:0046983">
    <property type="term" value="F:protein dimerization activity"/>
    <property type="evidence" value="ECO:0007669"/>
    <property type="project" value="InterPro"/>
</dbReference>
<protein>
    <recommendedName>
        <fullName evidence="7">MADS-box domain-containing protein</fullName>
    </recommendedName>
</protein>
<feature type="compositionally biased region" description="Basic and acidic residues" evidence="6">
    <location>
        <begin position="80"/>
        <end position="91"/>
    </location>
</feature>
<keyword evidence="3" id="KW-0238">DNA-binding</keyword>
<dbReference type="AlphaFoldDB" id="A0A9D5HML2"/>
<evidence type="ECO:0000256" key="3">
    <source>
        <dbReference type="ARBA" id="ARBA00023125"/>
    </source>
</evidence>
<dbReference type="EMBL" id="JAGGNH010000002">
    <property type="protein sequence ID" value="KAJ0982113.1"/>
    <property type="molecule type" value="Genomic_DNA"/>
</dbReference>
<keyword evidence="5" id="KW-0539">Nucleus</keyword>
<name>A0A9D5HML2_9LILI</name>
<keyword evidence="9" id="KW-1185">Reference proteome</keyword>
<evidence type="ECO:0000313" key="8">
    <source>
        <dbReference type="EMBL" id="KAJ0982113.1"/>
    </source>
</evidence>
<evidence type="ECO:0000256" key="1">
    <source>
        <dbReference type="ARBA" id="ARBA00004123"/>
    </source>
</evidence>
<evidence type="ECO:0000259" key="7">
    <source>
        <dbReference type="PROSITE" id="PS50066"/>
    </source>
</evidence>
<reference evidence="8" key="1">
    <citation type="submission" date="2021-03" db="EMBL/GenBank/DDBJ databases">
        <authorList>
            <person name="Li Z."/>
            <person name="Yang C."/>
        </authorList>
    </citation>
    <scope>NUCLEOTIDE SEQUENCE</scope>
    <source>
        <strain evidence="8">Dzin_1.0</strain>
        <tissue evidence="8">Leaf</tissue>
    </source>
</reference>
<dbReference type="InterPro" id="IPR002100">
    <property type="entry name" value="TF_MADSbox"/>
</dbReference>
<comment type="caution">
    <text evidence="8">The sequence shown here is derived from an EMBL/GenBank/DDBJ whole genome shotgun (WGS) entry which is preliminary data.</text>
</comment>
<feature type="domain" description="MADS-box" evidence="7">
    <location>
        <begin position="1"/>
        <end position="34"/>
    </location>
</feature>
<accession>A0A9D5HML2</accession>
<evidence type="ECO:0000256" key="5">
    <source>
        <dbReference type="ARBA" id="ARBA00023242"/>
    </source>
</evidence>
<dbReference type="OrthoDB" id="776189at2759"/>
<dbReference type="PROSITE" id="PS50066">
    <property type="entry name" value="MADS_BOX_2"/>
    <property type="match status" value="1"/>
</dbReference>
<dbReference type="InterPro" id="IPR036879">
    <property type="entry name" value="TF_MADSbox_sf"/>
</dbReference>
<gene>
    <name evidence="8" type="ORF">J5N97_010368</name>
</gene>